<protein>
    <submittedName>
        <fullName evidence="1">Uncharacterized protein</fullName>
    </submittedName>
</protein>
<organism evidence="1 2">
    <name type="scientific">Stephania japonica</name>
    <dbReference type="NCBI Taxonomy" id="461633"/>
    <lineage>
        <taxon>Eukaryota</taxon>
        <taxon>Viridiplantae</taxon>
        <taxon>Streptophyta</taxon>
        <taxon>Embryophyta</taxon>
        <taxon>Tracheophyta</taxon>
        <taxon>Spermatophyta</taxon>
        <taxon>Magnoliopsida</taxon>
        <taxon>Ranunculales</taxon>
        <taxon>Menispermaceae</taxon>
        <taxon>Menispermoideae</taxon>
        <taxon>Cissampelideae</taxon>
        <taxon>Stephania</taxon>
    </lineage>
</organism>
<dbReference type="EMBL" id="JBBNAE010000006">
    <property type="protein sequence ID" value="KAK9115986.1"/>
    <property type="molecule type" value="Genomic_DNA"/>
</dbReference>
<proteinExistence type="predicted"/>
<comment type="caution">
    <text evidence="1">The sequence shown here is derived from an EMBL/GenBank/DDBJ whole genome shotgun (WGS) entry which is preliminary data.</text>
</comment>
<gene>
    <name evidence="1" type="ORF">Sjap_014933</name>
</gene>
<name>A0AAP0II67_9MAGN</name>
<sequence>MELRRRRAREQARELEELKDSDATTSSDRVWWSVVDGITHISSIQTLGNVMEPQKVRKNSRKTLGSLGQVQDTCHALIGQKLCSADMSKAHWLRKVLVTCWRDTWYVIGGNGRLA</sequence>
<reference evidence="1 2" key="1">
    <citation type="submission" date="2024-01" db="EMBL/GenBank/DDBJ databases">
        <title>Genome assemblies of Stephania.</title>
        <authorList>
            <person name="Yang L."/>
        </authorList>
    </citation>
    <scope>NUCLEOTIDE SEQUENCE [LARGE SCALE GENOMIC DNA]</scope>
    <source>
        <strain evidence="1">QJT</strain>
        <tissue evidence="1">Leaf</tissue>
    </source>
</reference>
<dbReference type="AlphaFoldDB" id="A0AAP0II67"/>
<evidence type="ECO:0000313" key="2">
    <source>
        <dbReference type="Proteomes" id="UP001417504"/>
    </source>
</evidence>
<accession>A0AAP0II67</accession>
<evidence type="ECO:0000313" key="1">
    <source>
        <dbReference type="EMBL" id="KAK9115986.1"/>
    </source>
</evidence>
<dbReference type="Proteomes" id="UP001417504">
    <property type="component" value="Unassembled WGS sequence"/>
</dbReference>
<keyword evidence="2" id="KW-1185">Reference proteome</keyword>